<name>A0A1H5ZLS8_9SPHI</name>
<keyword evidence="2" id="KW-1185">Reference proteome</keyword>
<dbReference type="RefSeq" id="WP_146060625.1">
    <property type="nucleotide sequence ID" value="NZ_CP049246.1"/>
</dbReference>
<dbReference type="AlphaFoldDB" id="A0A1H5ZLS8"/>
<reference evidence="2" key="1">
    <citation type="submission" date="2016-10" db="EMBL/GenBank/DDBJ databases">
        <authorList>
            <person name="Varghese N."/>
            <person name="Submissions S."/>
        </authorList>
    </citation>
    <scope>NUCLEOTIDE SEQUENCE [LARGE SCALE GENOMIC DNA]</scope>
    <source>
        <strain evidence="2">DSM 22361</strain>
    </source>
</reference>
<gene>
    <name evidence="1" type="ORF">SAMN05421877_10781</name>
</gene>
<evidence type="ECO:0000313" key="2">
    <source>
        <dbReference type="Proteomes" id="UP000236731"/>
    </source>
</evidence>
<protein>
    <submittedName>
        <fullName evidence="1">Uncharacterized protein</fullName>
    </submittedName>
</protein>
<organism evidence="1 2">
    <name type="scientific">Sphingobacterium lactis</name>
    <dbReference type="NCBI Taxonomy" id="797291"/>
    <lineage>
        <taxon>Bacteria</taxon>
        <taxon>Pseudomonadati</taxon>
        <taxon>Bacteroidota</taxon>
        <taxon>Sphingobacteriia</taxon>
        <taxon>Sphingobacteriales</taxon>
        <taxon>Sphingobacteriaceae</taxon>
        <taxon>Sphingobacterium</taxon>
    </lineage>
</organism>
<evidence type="ECO:0000313" key="1">
    <source>
        <dbReference type="EMBL" id="SEG37478.1"/>
    </source>
</evidence>
<sequence>MIEIKIIFLIIGTFFMRENPSLIAKKAIVTVDPTQKTVSVDMLDLVAPLAKTAANKTEEFDLLEKGAISWIPELQPFTAKTCTFQEDNGIHGARISFSYAHPEDLQVMGIQFHESKFWVFKDEQTSKVTGTAIEEKNSLGFADTTPFSFQIALPADWENRVREQQAAGLGLWSPRSGMIRGTEWLETDETWTTKTNSKLFFAELKSEFTHDEKEGEVSFLDNDILVTSHNLSDKTASKTRYRYSMDHQQMRLTLIPIHADGKENTEGKTLYFVFVPKTEG</sequence>
<accession>A0A1H5ZLS8</accession>
<proteinExistence type="predicted"/>
<dbReference type="OrthoDB" id="796799at2"/>
<dbReference type="EMBL" id="FNUT01000007">
    <property type="protein sequence ID" value="SEG37478.1"/>
    <property type="molecule type" value="Genomic_DNA"/>
</dbReference>
<dbReference type="Proteomes" id="UP000236731">
    <property type="component" value="Unassembled WGS sequence"/>
</dbReference>